<protein>
    <submittedName>
        <fullName evidence="2">Uncharacterized protein</fullName>
    </submittedName>
</protein>
<sequence length="40" mass="4305">MELSRAHSSPADDAGTFPGLVSSRPMTLRSAKYPNVLQES</sequence>
<evidence type="ECO:0000313" key="2">
    <source>
        <dbReference type="EMBL" id="JAH62462.1"/>
    </source>
</evidence>
<name>A0A0E9U9R3_ANGAN</name>
<dbReference type="EMBL" id="GBXM01046115">
    <property type="protein sequence ID" value="JAH62462.1"/>
    <property type="molecule type" value="Transcribed_RNA"/>
</dbReference>
<reference evidence="2" key="2">
    <citation type="journal article" date="2015" name="Fish Shellfish Immunol.">
        <title>Early steps in the European eel (Anguilla anguilla)-Vibrio vulnificus interaction in the gills: Role of the RtxA13 toxin.</title>
        <authorList>
            <person name="Callol A."/>
            <person name="Pajuelo D."/>
            <person name="Ebbesson L."/>
            <person name="Teles M."/>
            <person name="MacKenzie S."/>
            <person name="Amaro C."/>
        </authorList>
    </citation>
    <scope>NUCLEOTIDE SEQUENCE</scope>
</reference>
<proteinExistence type="predicted"/>
<dbReference type="AlphaFoldDB" id="A0A0E9U9R3"/>
<evidence type="ECO:0000256" key="1">
    <source>
        <dbReference type="SAM" id="MobiDB-lite"/>
    </source>
</evidence>
<reference evidence="2" key="1">
    <citation type="submission" date="2014-11" db="EMBL/GenBank/DDBJ databases">
        <authorList>
            <person name="Amaro Gonzalez C."/>
        </authorList>
    </citation>
    <scope>NUCLEOTIDE SEQUENCE</scope>
</reference>
<feature type="region of interest" description="Disordered" evidence="1">
    <location>
        <begin position="1"/>
        <end position="40"/>
    </location>
</feature>
<organism evidence="2">
    <name type="scientific">Anguilla anguilla</name>
    <name type="common">European freshwater eel</name>
    <name type="synonym">Muraena anguilla</name>
    <dbReference type="NCBI Taxonomy" id="7936"/>
    <lineage>
        <taxon>Eukaryota</taxon>
        <taxon>Metazoa</taxon>
        <taxon>Chordata</taxon>
        <taxon>Craniata</taxon>
        <taxon>Vertebrata</taxon>
        <taxon>Euteleostomi</taxon>
        <taxon>Actinopterygii</taxon>
        <taxon>Neopterygii</taxon>
        <taxon>Teleostei</taxon>
        <taxon>Anguilliformes</taxon>
        <taxon>Anguillidae</taxon>
        <taxon>Anguilla</taxon>
    </lineage>
</organism>
<accession>A0A0E9U9R3</accession>